<dbReference type="EMBL" id="QYUM01000002">
    <property type="protein sequence ID" value="RJF93762.1"/>
    <property type="molecule type" value="Genomic_DNA"/>
</dbReference>
<evidence type="ECO:0000313" key="3">
    <source>
        <dbReference type="EMBL" id="RJF93762.1"/>
    </source>
</evidence>
<reference evidence="3 4" key="1">
    <citation type="submission" date="2018-09" db="EMBL/GenBank/DDBJ databases">
        <authorList>
            <person name="Zhu H."/>
        </authorList>
    </citation>
    <scope>NUCLEOTIDE SEQUENCE [LARGE SCALE GENOMIC DNA]</scope>
    <source>
        <strain evidence="3 4">K2R01-6</strain>
    </source>
</reference>
<dbReference type="InterPro" id="IPR000305">
    <property type="entry name" value="GIY-YIG_endonuc"/>
</dbReference>
<dbReference type="InterPro" id="IPR050190">
    <property type="entry name" value="UPF0213_domain"/>
</dbReference>
<dbReference type="PROSITE" id="PS50164">
    <property type="entry name" value="GIY_YIG"/>
    <property type="match status" value="1"/>
</dbReference>
<dbReference type="SUPFAM" id="SSF82771">
    <property type="entry name" value="GIY-YIG endonuclease"/>
    <property type="match status" value="1"/>
</dbReference>
<dbReference type="RefSeq" id="WP_119760190.1">
    <property type="nucleotide sequence ID" value="NZ_QYUM01000002.1"/>
</dbReference>
<evidence type="ECO:0000256" key="1">
    <source>
        <dbReference type="ARBA" id="ARBA00007435"/>
    </source>
</evidence>
<dbReference type="CDD" id="cd10448">
    <property type="entry name" value="GIY-YIG_unchar_3"/>
    <property type="match status" value="1"/>
</dbReference>
<dbReference type="Gene3D" id="3.40.1440.10">
    <property type="entry name" value="GIY-YIG endonuclease"/>
    <property type="match status" value="1"/>
</dbReference>
<organism evidence="3 4">
    <name type="scientific">Sphingomonas cavernae</name>
    <dbReference type="NCBI Taxonomy" id="2320861"/>
    <lineage>
        <taxon>Bacteria</taxon>
        <taxon>Pseudomonadati</taxon>
        <taxon>Pseudomonadota</taxon>
        <taxon>Alphaproteobacteria</taxon>
        <taxon>Sphingomonadales</taxon>
        <taxon>Sphingomonadaceae</taxon>
        <taxon>Sphingomonas</taxon>
    </lineage>
</organism>
<name>A0A418WR89_9SPHN</name>
<evidence type="ECO:0000259" key="2">
    <source>
        <dbReference type="PROSITE" id="PS50164"/>
    </source>
</evidence>
<comment type="similarity">
    <text evidence="1">Belongs to the UPF0213 family.</text>
</comment>
<dbReference type="OrthoDB" id="287318at2"/>
<gene>
    <name evidence="3" type="ORF">D3876_05585</name>
</gene>
<accession>A0A418WR89</accession>
<dbReference type="AlphaFoldDB" id="A0A418WR89"/>
<dbReference type="PANTHER" id="PTHR34477:SF5">
    <property type="entry name" value="BSL5627 PROTEIN"/>
    <property type="match status" value="1"/>
</dbReference>
<comment type="caution">
    <text evidence="3">The sequence shown here is derived from an EMBL/GenBank/DDBJ whole genome shotgun (WGS) entry which is preliminary data.</text>
</comment>
<dbReference type="PANTHER" id="PTHR34477">
    <property type="entry name" value="UPF0213 PROTEIN YHBQ"/>
    <property type="match status" value="1"/>
</dbReference>
<dbReference type="InterPro" id="IPR035901">
    <property type="entry name" value="GIY-YIG_endonuc_sf"/>
</dbReference>
<protein>
    <submittedName>
        <fullName evidence="3">GIY-YIG nuclease family protein</fullName>
    </submittedName>
</protein>
<dbReference type="Proteomes" id="UP000286100">
    <property type="component" value="Unassembled WGS sequence"/>
</dbReference>
<evidence type="ECO:0000313" key="4">
    <source>
        <dbReference type="Proteomes" id="UP000286100"/>
    </source>
</evidence>
<keyword evidence="4" id="KW-1185">Reference proteome</keyword>
<sequence length="104" mass="12164">MGREREPCVYMLAGRRHGTLYTGVTSNLGARLHQHRNGLIPGFTHDYDVARLVWLERHETMETAIAREKRIKKWERQWKINMIEAENPNWDDLALDLGFPPLPA</sequence>
<dbReference type="Pfam" id="PF01541">
    <property type="entry name" value="GIY-YIG"/>
    <property type="match status" value="1"/>
</dbReference>
<feature type="domain" description="GIY-YIG" evidence="2">
    <location>
        <begin position="5"/>
        <end position="82"/>
    </location>
</feature>
<proteinExistence type="inferred from homology"/>